<name>D6U1F0_KTERA</name>
<protein>
    <submittedName>
        <fullName evidence="1">Uncharacterized protein</fullName>
    </submittedName>
</protein>
<evidence type="ECO:0000313" key="1">
    <source>
        <dbReference type="EMBL" id="EFH80801.1"/>
    </source>
</evidence>
<reference evidence="1 2" key="1">
    <citation type="journal article" date="2011" name="Stand. Genomic Sci.">
        <title>Non-contiguous finished genome sequence and contextual data of the filamentous soil bacterium Ktedonobacter racemifer type strain (SOSP1-21).</title>
        <authorList>
            <person name="Chang Y.J."/>
            <person name="Land M."/>
            <person name="Hauser L."/>
            <person name="Chertkov O."/>
            <person name="Del Rio T.G."/>
            <person name="Nolan M."/>
            <person name="Copeland A."/>
            <person name="Tice H."/>
            <person name="Cheng J.F."/>
            <person name="Lucas S."/>
            <person name="Han C."/>
            <person name="Goodwin L."/>
            <person name="Pitluck S."/>
            <person name="Ivanova N."/>
            <person name="Ovchinikova G."/>
            <person name="Pati A."/>
            <person name="Chen A."/>
            <person name="Palaniappan K."/>
            <person name="Mavromatis K."/>
            <person name="Liolios K."/>
            <person name="Brettin T."/>
            <person name="Fiebig A."/>
            <person name="Rohde M."/>
            <person name="Abt B."/>
            <person name="Goker M."/>
            <person name="Detter J.C."/>
            <person name="Woyke T."/>
            <person name="Bristow J."/>
            <person name="Eisen J.A."/>
            <person name="Markowitz V."/>
            <person name="Hugenholtz P."/>
            <person name="Kyrpides N.C."/>
            <person name="Klenk H.P."/>
            <person name="Lapidus A."/>
        </authorList>
    </citation>
    <scope>NUCLEOTIDE SEQUENCE [LARGE SCALE GENOMIC DNA]</scope>
    <source>
        <strain evidence="2">DSM 44963</strain>
    </source>
</reference>
<organism evidence="1 2">
    <name type="scientific">Ktedonobacter racemifer DSM 44963</name>
    <dbReference type="NCBI Taxonomy" id="485913"/>
    <lineage>
        <taxon>Bacteria</taxon>
        <taxon>Bacillati</taxon>
        <taxon>Chloroflexota</taxon>
        <taxon>Ktedonobacteria</taxon>
        <taxon>Ktedonobacterales</taxon>
        <taxon>Ktedonobacteraceae</taxon>
        <taxon>Ktedonobacter</taxon>
    </lineage>
</organism>
<gene>
    <name evidence="1" type="ORF">Krac_1424</name>
</gene>
<proteinExistence type="predicted"/>
<dbReference type="Proteomes" id="UP000004508">
    <property type="component" value="Unassembled WGS sequence"/>
</dbReference>
<dbReference type="AlphaFoldDB" id="D6U1F0"/>
<evidence type="ECO:0000313" key="2">
    <source>
        <dbReference type="Proteomes" id="UP000004508"/>
    </source>
</evidence>
<dbReference type="EMBL" id="ADVG01000004">
    <property type="protein sequence ID" value="EFH80801.1"/>
    <property type="molecule type" value="Genomic_DNA"/>
</dbReference>
<sequence length="89" mass="9495">MLALCHKICFLVKPIAKLTVSVEVRVEQSLSANPTVAPASLSRTQRAHSRLSWTVRLARNAREPSAPAVALTLFGVPSATAYILGLGTI</sequence>
<dbReference type="InParanoid" id="D6U1F0"/>
<comment type="caution">
    <text evidence="1">The sequence shown here is derived from an EMBL/GenBank/DDBJ whole genome shotgun (WGS) entry which is preliminary data.</text>
</comment>
<keyword evidence="2" id="KW-1185">Reference proteome</keyword>
<accession>D6U1F0</accession>